<evidence type="ECO:0000313" key="1">
    <source>
        <dbReference type="EMBL" id="ESP93708.1"/>
    </source>
</evidence>
<sequence length="56" mass="6288">MPNSPITILWMGVPFNLTSFPSRLKCRVLIYLVSLTIYEFIQGDLLNLLCSEVGGL</sequence>
<evidence type="ECO:0000313" key="2">
    <source>
        <dbReference type="Proteomes" id="UP000017820"/>
    </source>
</evidence>
<organism evidence="1 2">
    <name type="scientific">Pseudoalteromonas luteoviolacea (strain 2ta16)</name>
    <dbReference type="NCBI Taxonomy" id="1353533"/>
    <lineage>
        <taxon>Bacteria</taxon>
        <taxon>Pseudomonadati</taxon>
        <taxon>Pseudomonadota</taxon>
        <taxon>Gammaproteobacteria</taxon>
        <taxon>Alteromonadales</taxon>
        <taxon>Pseudoalteromonadaceae</taxon>
        <taxon>Pseudoalteromonas</taxon>
    </lineage>
</organism>
<dbReference type="AlphaFoldDB" id="V4HV83"/>
<protein>
    <submittedName>
        <fullName evidence="1">Uncharacterized protein</fullName>
    </submittedName>
</protein>
<accession>V4HV83</accession>
<proteinExistence type="predicted"/>
<comment type="caution">
    <text evidence="1">The sequence shown here is derived from an EMBL/GenBank/DDBJ whole genome shotgun (WGS) entry which is preliminary data.</text>
</comment>
<dbReference type="Proteomes" id="UP000017820">
    <property type="component" value="Unassembled WGS sequence"/>
</dbReference>
<name>V4HV83_PSEL2</name>
<dbReference type="EMBL" id="AUSV01000032">
    <property type="protein sequence ID" value="ESP93708.1"/>
    <property type="molecule type" value="Genomic_DNA"/>
</dbReference>
<reference evidence="1 2" key="1">
    <citation type="submission" date="2013-07" db="EMBL/GenBank/DDBJ databases">
        <title>Draft genome sequence of Pseudoalteromonas luteoviolacea 2ta16.</title>
        <authorList>
            <person name="Allen E.E."/>
            <person name="Azam F."/>
            <person name="Podell S."/>
        </authorList>
    </citation>
    <scope>NUCLEOTIDE SEQUENCE [LARGE SCALE GENOMIC DNA]</scope>
    <source>
        <strain evidence="1 2">2ta16</strain>
    </source>
</reference>
<gene>
    <name evidence="1" type="ORF">PL2TA16_02912</name>
</gene>